<dbReference type="EMBL" id="CAWUHC010000025">
    <property type="protein sequence ID" value="CAK7218911.1"/>
    <property type="molecule type" value="Genomic_DNA"/>
</dbReference>
<feature type="compositionally biased region" description="Low complexity" evidence="1">
    <location>
        <begin position="538"/>
        <end position="552"/>
    </location>
</feature>
<gene>
    <name evidence="2" type="ORF">SBRCBS47491_003666</name>
</gene>
<comment type="caution">
    <text evidence="2">The sequence shown here is derived from an EMBL/GenBank/DDBJ whole genome shotgun (WGS) entry which is preliminary data.</text>
</comment>
<feature type="compositionally biased region" description="Low complexity" evidence="1">
    <location>
        <begin position="104"/>
        <end position="143"/>
    </location>
</feature>
<feature type="region of interest" description="Disordered" evidence="1">
    <location>
        <begin position="435"/>
        <end position="637"/>
    </location>
</feature>
<feature type="compositionally biased region" description="Low complexity" evidence="1">
    <location>
        <begin position="465"/>
        <end position="480"/>
    </location>
</feature>
<reference evidence="2 3" key="1">
    <citation type="submission" date="2024-01" db="EMBL/GenBank/DDBJ databases">
        <authorList>
            <person name="Allen C."/>
            <person name="Tagirdzhanova G."/>
        </authorList>
    </citation>
    <scope>NUCLEOTIDE SEQUENCE [LARGE SCALE GENOMIC DNA]</scope>
</reference>
<feature type="compositionally biased region" description="Polar residues" evidence="1">
    <location>
        <begin position="502"/>
        <end position="520"/>
    </location>
</feature>
<name>A0ABP0BHE7_9PEZI</name>
<feature type="compositionally biased region" description="Basic residues" evidence="1">
    <location>
        <begin position="166"/>
        <end position="176"/>
    </location>
</feature>
<evidence type="ECO:0008006" key="4">
    <source>
        <dbReference type="Google" id="ProtNLM"/>
    </source>
</evidence>
<dbReference type="Proteomes" id="UP001642406">
    <property type="component" value="Unassembled WGS sequence"/>
</dbReference>
<feature type="region of interest" description="Disordered" evidence="1">
    <location>
        <begin position="667"/>
        <end position="693"/>
    </location>
</feature>
<evidence type="ECO:0000313" key="2">
    <source>
        <dbReference type="EMBL" id="CAK7218911.1"/>
    </source>
</evidence>
<sequence>MALDAPAVAYGLPSSKMTAARQHVQTLSARDREALLRALLEQYEHPQIASQVPLAATSLSLRSSAATSSASISAFTNSLFDCPPLREEAEEESTLSPPSPLQPPELSSTPSTTPADSLATSAPSSSSTASSSRWTAPSPTPSTRLRSQSMSLSNPQPLRSSFSASHLHKTSTHSRSRSFESTSSLTDAPAQQPLQLPIKKKSLPKPTLTIDTAAATSLVIIKTARPSKEKKQQPRQQQTQQRCTYWCTTCGEKVYDRTAWVQHDVACRGNERRLAGDRRISGSHGHSGAGTGGGDHGSARLQRAWGCGFCAAFLGSLDRYQAHVAGHFEHGRTLAHWHFANVIYGLLHQPAVHKPWKRLWAARVAALPAHLRPKATWSPGCSLLLREADDRQTSLQEALEFFDANIDSASTLALQADALAIYIAVPIDDDGQKTQQKHVVAVEPKEQRKAKTERSKQPETPPSPTNSTTNLLPNSNSTSSPPAPAITPSAKNAPLPVPPHFSTPSKPTNLSLRVPSSSSDATKKDGKRGSKLSPRRPSFFFKSMTSSSSISSPETAVEGTRAVNGEAPATRQIIRKSPSSGAKLSKPRPVAPSTPASASVPSFAHSASTTTTTITATRATQRHTTPSQRNNWADRPLPPLIMDDFSAVPVRSSSTTAPIFARMTTGYASEQPPAPPPKPGAYGGATPPGESGDWNSIATTIVEDIMAPVNALHIIV</sequence>
<evidence type="ECO:0000256" key="1">
    <source>
        <dbReference type="SAM" id="MobiDB-lite"/>
    </source>
</evidence>
<proteinExistence type="predicted"/>
<keyword evidence="3" id="KW-1185">Reference proteome</keyword>
<protein>
    <recommendedName>
        <fullName evidence="4">C2H2-type domain-containing protein</fullName>
    </recommendedName>
</protein>
<evidence type="ECO:0000313" key="3">
    <source>
        <dbReference type="Proteomes" id="UP001642406"/>
    </source>
</evidence>
<accession>A0ABP0BHE7</accession>
<feature type="compositionally biased region" description="Low complexity" evidence="1">
    <location>
        <begin position="591"/>
        <end position="625"/>
    </location>
</feature>
<organism evidence="2 3">
    <name type="scientific">Sporothrix bragantina</name>
    <dbReference type="NCBI Taxonomy" id="671064"/>
    <lineage>
        <taxon>Eukaryota</taxon>
        <taxon>Fungi</taxon>
        <taxon>Dikarya</taxon>
        <taxon>Ascomycota</taxon>
        <taxon>Pezizomycotina</taxon>
        <taxon>Sordariomycetes</taxon>
        <taxon>Sordariomycetidae</taxon>
        <taxon>Ophiostomatales</taxon>
        <taxon>Ophiostomataceae</taxon>
        <taxon>Sporothrix</taxon>
    </lineage>
</organism>
<feature type="compositionally biased region" description="Polar residues" evidence="1">
    <location>
        <begin position="144"/>
        <end position="164"/>
    </location>
</feature>
<feature type="compositionally biased region" description="Basic and acidic residues" evidence="1">
    <location>
        <begin position="443"/>
        <end position="457"/>
    </location>
</feature>
<feature type="region of interest" description="Disordered" evidence="1">
    <location>
        <begin position="86"/>
        <end position="200"/>
    </location>
</feature>